<reference evidence="3 4" key="1">
    <citation type="submission" date="2016-04" db="EMBL/GenBank/DDBJ databases">
        <title>A degradative enzymes factory behind the ericoid mycorrhizal symbiosis.</title>
        <authorList>
            <consortium name="DOE Joint Genome Institute"/>
            <person name="Martino E."/>
            <person name="Morin E."/>
            <person name="Grelet G."/>
            <person name="Kuo A."/>
            <person name="Kohler A."/>
            <person name="Daghino S."/>
            <person name="Barry K."/>
            <person name="Choi C."/>
            <person name="Cichocki N."/>
            <person name="Clum A."/>
            <person name="Copeland A."/>
            <person name="Hainaut M."/>
            <person name="Haridas S."/>
            <person name="Labutti K."/>
            <person name="Lindquist E."/>
            <person name="Lipzen A."/>
            <person name="Khouja H.-R."/>
            <person name="Murat C."/>
            <person name="Ohm R."/>
            <person name="Olson A."/>
            <person name="Spatafora J."/>
            <person name="Veneault-Fourrey C."/>
            <person name="Henrissat B."/>
            <person name="Grigoriev I."/>
            <person name="Martin F."/>
            <person name="Perotto S."/>
        </authorList>
    </citation>
    <scope>NUCLEOTIDE SEQUENCE [LARGE SCALE GENOMIC DNA]</scope>
    <source>
        <strain evidence="3 4">E</strain>
    </source>
</reference>
<feature type="non-terminal residue" evidence="3">
    <location>
        <position position="811"/>
    </location>
</feature>
<feature type="region of interest" description="Disordered" evidence="1">
    <location>
        <begin position="530"/>
        <end position="657"/>
    </location>
</feature>
<dbReference type="PANTHER" id="PTHR24148">
    <property type="entry name" value="ANKYRIN REPEAT DOMAIN-CONTAINING PROTEIN 39 HOMOLOG-RELATED"/>
    <property type="match status" value="1"/>
</dbReference>
<accession>A0A2J6SXD4</accession>
<dbReference type="InterPro" id="IPR010730">
    <property type="entry name" value="HET"/>
</dbReference>
<evidence type="ECO:0000256" key="1">
    <source>
        <dbReference type="SAM" id="MobiDB-lite"/>
    </source>
</evidence>
<dbReference type="Proteomes" id="UP000235371">
    <property type="component" value="Unassembled WGS sequence"/>
</dbReference>
<dbReference type="InterPro" id="IPR052895">
    <property type="entry name" value="HetReg/Transcr_Mod"/>
</dbReference>
<evidence type="ECO:0000313" key="4">
    <source>
        <dbReference type="Proteomes" id="UP000235371"/>
    </source>
</evidence>
<dbReference type="EMBL" id="KZ613855">
    <property type="protein sequence ID" value="PMD55429.1"/>
    <property type="molecule type" value="Genomic_DNA"/>
</dbReference>
<dbReference type="STRING" id="1095630.A0A2J6SXD4"/>
<sequence length="811" mass="90407">MASSVGSAQTAASSLLPKTDYRVHGELVFEKAQYDKIPVNDRGAIRILKVHCASSDHDDVVCELITGTILSYKECKEHKPHPLEFKPYDALSWCWGKGRQNGKINIRLDGVSYVKFVQPSLVSALRALRHRNCDRHIWADAICINQDYKPEKNSQVEMMADIYGRADCVRIWLGDLDKSAELAILFIKQQVLQLQHFDDLCRSSEFSEKWKALLELMQREWFSRRWVVQEVALAPKAIIHCGSAKLSWNKFAVAVELFVEAETATHRLSEIMKTDTKTNHVPRYFEYISQLGASLLVDATGKLFRDYDYIRRLQPRSKPARSKPKTTPEMLIDPPPDTLDREPEDDEVKTLDAMAKAQPLLTLEYLVSNLSIFDVTNAHDSIYALLGISKDTTPTAANKKLLVTDHTQAVLEMFTEKKQYNVDYTADYIDICKEFIEFCVRQNAHRDPSRVLDVICRPFAIEIDQKPDELPFPSWVPRLSKASYGMDRGPGIDGLRMGRKNADSLVGLPNVTHRNYNAAETKKLDGKVFRFRKRTVPKPKVNGKPADAEEGQQAVASHSASSSTTQEDDTKEETTEVPSSAKTKEFGGPRKSVEPSNAGGARPQSTLAASSATHAKDAAQKVVNPIAAPEKGKSTTIASPELPMNTTSMPAVSQPSSESTHPILNHFSLFVRGFVLDTIVELQNSSQSGSIPTAWANFANWDMITTPPEHFWRTLVADRGSDGKNPPVYYARACQESFRKGNTTSGVVDTTGLIEHERNSVVAQFCRRVQAAIWNRALVKTKAGRLGLVASNVKEGDLVCILYGCSVPVIL</sequence>
<feature type="compositionally biased region" description="Basic and acidic residues" evidence="1">
    <location>
        <begin position="582"/>
        <end position="593"/>
    </location>
</feature>
<evidence type="ECO:0000259" key="2">
    <source>
        <dbReference type="Pfam" id="PF06985"/>
    </source>
</evidence>
<feature type="region of interest" description="Disordered" evidence="1">
    <location>
        <begin position="315"/>
        <end position="343"/>
    </location>
</feature>
<dbReference type="PANTHER" id="PTHR24148:SF64">
    <property type="entry name" value="HETEROKARYON INCOMPATIBILITY DOMAIN-CONTAINING PROTEIN"/>
    <property type="match status" value="1"/>
</dbReference>
<dbReference type="AlphaFoldDB" id="A0A2J6SXD4"/>
<dbReference type="RefSeq" id="XP_024732333.1">
    <property type="nucleotide sequence ID" value="XM_024875478.1"/>
</dbReference>
<dbReference type="Pfam" id="PF06985">
    <property type="entry name" value="HET"/>
    <property type="match status" value="1"/>
</dbReference>
<name>A0A2J6SXD4_9HELO</name>
<keyword evidence="4" id="KW-1185">Reference proteome</keyword>
<feature type="compositionally biased region" description="Basic residues" evidence="1">
    <location>
        <begin position="315"/>
        <end position="324"/>
    </location>
</feature>
<dbReference type="GeneID" id="36583558"/>
<feature type="domain" description="Heterokaryon incompatibility" evidence="2">
    <location>
        <begin position="88"/>
        <end position="230"/>
    </location>
</feature>
<evidence type="ECO:0000313" key="3">
    <source>
        <dbReference type="EMBL" id="PMD55429.1"/>
    </source>
</evidence>
<dbReference type="OrthoDB" id="3477286at2759"/>
<feature type="compositionally biased region" description="Low complexity" evidence="1">
    <location>
        <begin position="554"/>
        <end position="565"/>
    </location>
</feature>
<protein>
    <recommendedName>
        <fullName evidence="2">Heterokaryon incompatibility domain-containing protein</fullName>
    </recommendedName>
</protein>
<proteinExistence type="predicted"/>
<organism evidence="3 4">
    <name type="scientific">Hyaloscypha bicolor E</name>
    <dbReference type="NCBI Taxonomy" id="1095630"/>
    <lineage>
        <taxon>Eukaryota</taxon>
        <taxon>Fungi</taxon>
        <taxon>Dikarya</taxon>
        <taxon>Ascomycota</taxon>
        <taxon>Pezizomycotina</taxon>
        <taxon>Leotiomycetes</taxon>
        <taxon>Helotiales</taxon>
        <taxon>Hyaloscyphaceae</taxon>
        <taxon>Hyaloscypha</taxon>
        <taxon>Hyaloscypha bicolor</taxon>
    </lineage>
</organism>
<gene>
    <name evidence="3" type="ORF">K444DRAFT_537591</name>
</gene>
<dbReference type="InParanoid" id="A0A2J6SXD4"/>
<feature type="compositionally biased region" description="Polar residues" evidence="1">
    <location>
        <begin position="634"/>
        <end position="657"/>
    </location>
</feature>